<dbReference type="SUPFAM" id="SSF51338">
    <property type="entry name" value="Composite domain of metallo-dependent hydrolases"/>
    <property type="match status" value="1"/>
</dbReference>
<evidence type="ECO:0000313" key="4">
    <source>
        <dbReference type="Proteomes" id="UP000070501"/>
    </source>
</evidence>
<dbReference type="PANTHER" id="PTHR43135">
    <property type="entry name" value="ALPHA-D-RIBOSE 1-METHYLPHOSPHONATE 5-TRIPHOSPHATE DIPHOSPHATASE"/>
    <property type="match status" value="1"/>
</dbReference>
<keyword evidence="4" id="KW-1185">Reference proteome</keyword>
<dbReference type="Proteomes" id="UP000070501">
    <property type="component" value="Unassembled WGS sequence"/>
</dbReference>
<protein>
    <recommendedName>
        <fullName evidence="2">Amidohydrolase-related domain-containing protein</fullName>
    </recommendedName>
</protein>
<dbReference type="Pfam" id="PF01979">
    <property type="entry name" value="Amidohydro_1"/>
    <property type="match status" value="1"/>
</dbReference>
<dbReference type="InParanoid" id="A0A136ITV7"/>
<feature type="region of interest" description="Disordered" evidence="1">
    <location>
        <begin position="1"/>
        <end position="20"/>
    </location>
</feature>
<dbReference type="Gene3D" id="3.20.20.140">
    <property type="entry name" value="Metal-dependent hydrolases"/>
    <property type="match status" value="1"/>
</dbReference>
<dbReference type="PANTHER" id="PTHR43135:SF3">
    <property type="entry name" value="ALPHA-D-RIBOSE 1-METHYLPHOSPHONATE 5-TRIPHOSPHATE DIPHOSPHATASE"/>
    <property type="match status" value="1"/>
</dbReference>
<name>A0A136ITV7_9PEZI</name>
<sequence length="462" mass="49638">MTLAADAPGIQAESIPTPSTTSLTVHTSVLFDSEAKQFVKNVSVEADTSTGLITKVWQRPGDGKDVQLGSADNVLDLRGYTVLPGFVDAHSHVFLHSYRVTPSLNQERDESLVERIVRATTHCRTALLAGYTTYRDLGSEGLRDVDIGLRDAVNRGLIPGPRLFVVSEALASSGSYAVRHESRLNGTSVPRISDPCDGVEGVRAAVRRRIGAGADVIKFYADYRRRAARFPVQAWPGAPAVRFPPASLLERSPSSPLFNQEEMAAIVDEARRARAPVAAHAQDAEAVIMAARAGVTSVEHGFARSDEAIAAMKEHGTIYVPTLSIIDQEKESVGNEFWADAVAQVRKAWEAGIPLAVGADTGAVAHGNNIREAEILAGEEVGIPLEDVLSALTLGGWHACGGDLCGRRFGRIAEGWAADLVALKGDPREDIAALRKARFVIKDGEVLVQDGRLITDEKPRFD</sequence>
<dbReference type="InterPro" id="IPR011059">
    <property type="entry name" value="Metal-dep_hydrolase_composite"/>
</dbReference>
<dbReference type="InterPro" id="IPR006680">
    <property type="entry name" value="Amidohydro-rel"/>
</dbReference>
<dbReference type="CDD" id="cd01299">
    <property type="entry name" value="Met_dep_hydrolase_A"/>
    <property type="match status" value="1"/>
</dbReference>
<evidence type="ECO:0000259" key="2">
    <source>
        <dbReference type="Pfam" id="PF01979"/>
    </source>
</evidence>
<gene>
    <name evidence="3" type="ORF">Micbo1qcDRAFT_185009</name>
</gene>
<dbReference type="STRING" id="196109.A0A136ITV7"/>
<dbReference type="GO" id="GO:0016810">
    <property type="term" value="F:hydrolase activity, acting on carbon-nitrogen (but not peptide) bonds"/>
    <property type="evidence" value="ECO:0007669"/>
    <property type="project" value="InterPro"/>
</dbReference>
<dbReference type="InterPro" id="IPR057744">
    <property type="entry name" value="OTAase-like"/>
</dbReference>
<dbReference type="AlphaFoldDB" id="A0A136ITV7"/>
<proteinExistence type="predicted"/>
<accession>A0A136ITV7</accession>
<evidence type="ECO:0000313" key="3">
    <source>
        <dbReference type="EMBL" id="KXJ88372.1"/>
    </source>
</evidence>
<feature type="domain" description="Amidohydrolase-related" evidence="2">
    <location>
        <begin position="81"/>
        <end position="445"/>
    </location>
</feature>
<evidence type="ECO:0000256" key="1">
    <source>
        <dbReference type="SAM" id="MobiDB-lite"/>
    </source>
</evidence>
<organism evidence="3 4">
    <name type="scientific">Microdochium bolleyi</name>
    <dbReference type="NCBI Taxonomy" id="196109"/>
    <lineage>
        <taxon>Eukaryota</taxon>
        <taxon>Fungi</taxon>
        <taxon>Dikarya</taxon>
        <taxon>Ascomycota</taxon>
        <taxon>Pezizomycotina</taxon>
        <taxon>Sordariomycetes</taxon>
        <taxon>Xylariomycetidae</taxon>
        <taxon>Xylariales</taxon>
        <taxon>Microdochiaceae</taxon>
        <taxon>Microdochium</taxon>
    </lineage>
</organism>
<dbReference type="InterPro" id="IPR051781">
    <property type="entry name" value="Metallo-dep_Hydrolase"/>
</dbReference>
<dbReference type="InterPro" id="IPR032466">
    <property type="entry name" value="Metal_Hydrolase"/>
</dbReference>
<reference evidence="4" key="1">
    <citation type="submission" date="2016-02" db="EMBL/GenBank/DDBJ databases">
        <title>Draft genome sequence of Microdochium bolleyi, a fungal endophyte of beachgrass.</title>
        <authorList>
            <consortium name="DOE Joint Genome Institute"/>
            <person name="David A.S."/>
            <person name="May G."/>
            <person name="Haridas S."/>
            <person name="Lim J."/>
            <person name="Wang M."/>
            <person name="Labutti K."/>
            <person name="Lipzen A."/>
            <person name="Barry K."/>
            <person name="Grigoriev I.V."/>
        </authorList>
    </citation>
    <scope>NUCLEOTIDE SEQUENCE [LARGE SCALE GENOMIC DNA]</scope>
    <source>
        <strain evidence="4">J235TASD1</strain>
    </source>
</reference>
<dbReference type="EMBL" id="KQ964258">
    <property type="protein sequence ID" value="KXJ88372.1"/>
    <property type="molecule type" value="Genomic_DNA"/>
</dbReference>
<dbReference type="SUPFAM" id="SSF51556">
    <property type="entry name" value="Metallo-dependent hydrolases"/>
    <property type="match status" value="1"/>
</dbReference>
<dbReference type="Gene3D" id="2.30.40.10">
    <property type="entry name" value="Urease, subunit C, domain 1"/>
    <property type="match status" value="1"/>
</dbReference>
<dbReference type="OrthoDB" id="5595695at2759"/>